<dbReference type="SUPFAM" id="SSF54909">
    <property type="entry name" value="Dimeric alpha+beta barrel"/>
    <property type="match status" value="1"/>
</dbReference>
<accession>A0A849L1R8</accession>
<gene>
    <name evidence="6" type="ORF">HMH01_07090</name>
</gene>
<feature type="domain" description="HTH asnC-type" evidence="5">
    <location>
        <begin position="9"/>
        <end position="70"/>
    </location>
</feature>
<evidence type="ECO:0000256" key="1">
    <source>
        <dbReference type="ARBA" id="ARBA00023015"/>
    </source>
</evidence>
<dbReference type="Gene3D" id="1.10.10.10">
    <property type="entry name" value="Winged helix-like DNA-binding domain superfamily/Winged helix DNA-binding domain"/>
    <property type="match status" value="1"/>
</dbReference>
<dbReference type="InterPro" id="IPR019885">
    <property type="entry name" value="Tscrpt_reg_HTH_AsnC-type_CS"/>
</dbReference>
<dbReference type="PANTHER" id="PTHR30154:SF0">
    <property type="entry name" value="LEUCINE-RESPONSIVE REGULATORY PROTEIN"/>
    <property type="match status" value="1"/>
</dbReference>
<keyword evidence="3" id="KW-0010">Activator</keyword>
<dbReference type="InterPro" id="IPR036388">
    <property type="entry name" value="WH-like_DNA-bd_sf"/>
</dbReference>
<dbReference type="PANTHER" id="PTHR30154">
    <property type="entry name" value="LEUCINE-RESPONSIVE REGULATORY PROTEIN"/>
    <property type="match status" value="1"/>
</dbReference>
<keyword evidence="4" id="KW-0804">Transcription</keyword>
<dbReference type="Pfam" id="PF13412">
    <property type="entry name" value="HTH_24"/>
    <property type="match status" value="1"/>
</dbReference>
<evidence type="ECO:0000313" key="7">
    <source>
        <dbReference type="Proteomes" id="UP000572377"/>
    </source>
</evidence>
<dbReference type="InterPro" id="IPR011008">
    <property type="entry name" value="Dimeric_a/b-barrel"/>
</dbReference>
<organism evidence="6 7">
    <name type="scientific">Halovulum dunhuangense</name>
    <dbReference type="NCBI Taxonomy" id="1505036"/>
    <lineage>
        <taxon>Bacteria</taxon>
        <taxon>Pseudomonadati</taxon>
        <taxon>Pseudomonadota</taxon>
        <taxon>Alphaproteobacteria</taxon>
        <taxon>Rhodobacterales</taxon>
        <taxon>Paracoccaceae</taxon>
        <taxon>Halovulum</taxon>
    </lineage>
</organism>
<dbReference type="InterPro" id="IPR000485">
    <property type="entry name" value="AsnC-type_HTH_dom"/>
</dbReference>
<dbReference type="AlphaFoldDB" id="A0A849L1R8"/>
<dbReference type="SUPFAM" id="SSF46785">
    <property type="entry name" value="Winged helix' DNA-binding domain"/>
    <property type="match status" value="1"/>
</dbReference>
<keyword evidence="1" id="KW-0805">Transcription regulation</keyword>
<evidence type="ECO:0000313" key="6">
    <source>
        <dbReference type="EMBL" id="NNU80202.1"/>
    </source>
</evidence>
<dbReference type="CDD" id="cd00090">
    <property type="entry name" value="HTH_ARSR"/>
    <property type="match status" value="1"/>
</dbReference>
<dbReference type="InterPro" id="IPR011991">
    <property type="entry name" value="ArsR-like_HTH"/>
</dbReference>
<comment type="caution">
    <text evidence="6">The sequence shown here is derived from an EMBL/GenBank/DDBJ whole genome shotgun (WGS) entry which is preliminary data.</text>
</comment>
<name>A0A849L1R8_9RHOB</name>
<protein>
    <submittedName>
        <fullName evidence="6">Winged helix-turn-helix transcriptional regulator</fullName>
    </submittedName>
</protein>
<evidence type="ECO:0000256" key="4">
    <source>
        <dbReference type="ARBA" id="ARBA00023163"/>
    </source>
</evidence>
<sequence>MQGSDDGSLDRYDRAILDILSREGRLAITEIAKRVGLSKSPCQVRVRRLIDDGYILGFQAVLNAEKLDRTHIAFAEVKLSNTTEAALAAFNAAARKVPEIEQCHLIAGSFDYLLKVRTADISAYRRVLGETISALPHVASTSTHVSMEAVKEAGHQVMADPG</sequence>
<dbReference type="Gene3D" id="3.30.70.920">
    <property type="match status" value="1"/>
</dbReference>
<dbReference type="GO" id="GO:0005829">
    <property type="term" value="C:cytosol"/>
    <property type="evidence" value="ECO:0007669"/>
    <property type="project" value="TreeGrafter"/>
</dbReference>
<dbReference type="EMBL" id="JABFBC010000001">
    <property type="protein sequence ID" value="NNU80202.1"/>
    <property type="molecule type" value="Genomic_DNA"/>
</dbReference>
<dbReference type="GO" id="GO:0043565">
    <property type="term" value="F:sequence-specific DNA binding"/>
    <property type="evidence" value="ECO:0007669"/>
    <property type="project" value="InterPro"/>
</dbReference>
<dbReference type="Pfam" id="PF01037">
    <property type="entry name" value="AsnC_trans_reg"/>
    <property type="match status" value="1"/>
</dbReference>
<dbReference type="SMART" id="SM00344">
    <property type="entry name" value="HTH_ASNC"/>
    <property type="match status" value="1"/>
</dbReference>
<evidence type="ECO:0000256" key="3">
    <source>
        <dbReference type="ARBA" id="ARBA00023159"/>
    </source>
</evidence>
<dbReference type="InterPro" id="IPR019888">
    <property type="entry name" value="Tscrpt_reg_AsnC-like"/>
</dbReference>
<dbReference type="InterPro" id="IPR036390">
    <property type="entry name" value="WH_DNA-bd_sf"/>
</dbReference>
<dbReference type="PROSITE" id="PS00519">
    <property type="entry name" value="HTH_ASNC_1"/>
    <property type="match status" value="1"/>
</dbReference>
<dbReference type="GO" id="GO:0006355">
    <property type="term" value="P:regulation of DNA-templated transcription"/>
    <property type="evidence" value="ECO:0007669"/>
    <property type="project" value="UniProtKB-ARBA"/>
</dbReference>
<dbReference type="InterPro" id="IPR019887">
    <property type="entry name" value="Tscrpt_reg_AsnC/Lrp_C"/>
</dbReference>
<proteinExistence type="predicted"/>
<evidence type="ECO:0000256" key="2">
    <source>
        <dbReference type="ARBA" id="ARBA00023125"/>
    </source>
</evidence>
<reference evidence="6 7" key="1">
    <citation type="submission" date="2020-05" db="EMBL/GenBank/DDBJ databases">
        <title>Gimesia benthica sp. nov., a novel planctomycete isolated from a deep-sea water sample of the Northwest Indian Ocean.</title>
        <authorList>
            <person name="Wang J."/>
            <person name="Ruan C."/>
            <person name="Song L."/>
            <person name="Zhu Y."/>
            <person name="Li A."/>
            <person name="Zheng X."/>
            <person name="Wang L."/>
            <person name="Lu Z."/>
            <person name="Huang Y."/>
            <person name="Du W."/>
            <person name="Zhou Y."/>
            <person name="Huang L."/>
            <person name="Dai X."/>
        </authorList>
    </citation>
    <scope>NUCLEOTIDE SEQUENCE [LARGE SCALE GENOMIC DNA]</scope>
    <source>
        <strain evidence="6 7">YYQ-30</strain>
    </source>
</reference>
<dbReference type="PRINTS" id="PR00033">
    <property type="entry name" value="HTHASNC"/>
</dbReference>
<dbReference type="RefSeq" id="WP_171323758.1">
    <property type="nucleotide sequence ID" value="NZ_JABFBC010000001.1"/>
</dbReference>
<dbReference type="PROSITE" id="PS50956">
    <property type="entry name" value="HTH_ASNC_2"/>
    <property type="match status" value="1"/>
</dbReference>
<evidence type="ECO:0000259" key="5">
    <source>
        <dbReference type="PROSITE" id="PS50956"/>
    </source>
</evidence>
<keyword evidence="2" id="KW-0238">DNA-binding</keyword>
<dbReference type="Proteomes" id="UP000572377">
    <property type="component" value="Unassembled WGS sequence"/>
</dbReference>
<keyword evidence="7" id="KW-1185">Reference proteome</keyword>
<dbReference type="GO" id="GO:0043200">
    <property type="term" value="P:response to amino acid"/>
    <property type="evidence" value="ECO:0007669"/>
    <property type="project" value="TreeGrafter"/>
</dbReference>